<reference evidence="1" key="3">
    <citation type="submission" date="2013-10" db="EMBL/GenBank/DDBJ databases">
        <title>Genome sequence of Congregibacter litoralis.</title>
        <authorList>
            <person name="Spring S."/>
            <person name="Fiebig A."/>
            <person name="Goeker M."/>
        </authorList>
    </citation>
    <scope>NUCLEOTIDE SEQUENCE</scope>
    <source>
        <strain evidence="1">KT71</strain>
    </source>
</reference>
<dbReference type="PANTHER" id="PTHR36455">
    <property type="match status" value="1"/>
</dbReference>
<dbReference type="HOGENOM" id="CLU_128110_0_3_6"/>
<keyword evidence="3" id="KW-1185">Reference proteome</keyword>
<dbReference type="EMBL" id="AAOA02000003">
    <property type="protein sequence ID" value="ESZ89334.1"/>
    <property type="molecule type" value="Genomic_DNA"/>
</dbReference>
<sequence>MNHHASTGPFLRIDEIWLSREPLDMRCGPETTLARVVEAFGAAKPHCAYVFANKRANRMKILICDGFGVWLLARRLHRGRFVWSALRSGEPVALDELQLQALASGLPWQYAGADFVIDRQ</sequence>
<dbReference type="NCBIfam" id="NF033819">
    <property type="entry name" value="IS66_TnpB"/>
    <property type="match status" value="1"/>
</dbReference>
<dbReference type="AlphaFoldDB" id="A4AAD5"/>
<dbReference type="eggNOG" id="COG3436">
    <property type="taxonomic scope" value="Bacteria"/>
</dbReference>
<comment type="caution">
    <text evidence="1">The sequence shown here is derived from an EMBL/GenBank/DDBJ whole genome shotgun (WGS) entry which is preliminary data.</text>
</comment>
<organism evidence="1 3">
    <name type="scientific">Congregibacter litoralis KT71</name>
    <dbReference type="NCBI Taxonomy" id="314285"/>
    <lineage>
        <taxon>Bacteria</taxon>
        <taxon>Pseudomonadati</taxon>
        <taxon>Pseudomonadota</taxon>
        <taxon>Gammaproteobacteria</taxon>
        <taxon>Cellvibrionales</taxon>
        <taxon>Halieaceae</taxon>
        <taxon>Congregibacter</taxon>
    </lineage>
</organism>
<dbReference type="Pfam" id="PF05717">
    <property type="entry name" value="TnpB_IS66"/>
    <property type="match status" value="1"/>
</dbReference>
<protein>
    <submittedName>
        <fullName evidence="1">Transposase</fullName>
    </submittedName>
</protein>
<reference evidence="1 3" key="1">
    <citation type="journal article" date="2007" name="Proc. Natl. Acad. Sci. U.S.A.">
        <title>Characterization of a marine gammaproteobacterium capable of aerobic anoxygenic photosynthesis.</title>
        <authorList>
            <person name="Fuchs B.M."/>
            <person name="Spring S."/>
            <person name="Teeling H."/>
            <person name="Quast C."/>
            <person name="Wulf J."/>
            <person name="Schattenhofer M."/>
            <person name="Yan S."/>
            <person name="Ferriera S."/>
            <person name="Johnson J."/>
            <person name="Glockner F.O."/>
            <person name="Amann R."/>
        </authorList>
    </citation>
    <scope>NUCLEOTIDE SEQUENCE [LARGE SCALE GENOMIC DNA]</scope>
    <source>
        <strain evidence="1">KT71</strain>
    </source>
</reference>
<evidence type="ECO:0000313" key="1">
    <source>
        <dbReference type="EMBL" id="EAQ97012.1"/>
    </source>
</evidence>
<dbReference type="STRING" id="314285.KT71_002715"/>
<reference evidence="1 3" key="2">
    <citation type="journal article" date="2009" name="PLoS ONE">
        <title>The photosynthetic apparatus and its regulation in the aerobic gammaproteobacterium Congregibacter litoralis gen. nov., sp. nov.</title>
        <authorList>
            <person name="Spring S."/>
            <person name="Lunsdorf H."/>
            <person name="Fuchs B.M."/>
            <person name="Tindall B.J."/>
        </authorList>
    </citation>
    <scope>NUCLEOTIDE SEQUENCE [LARGE SCALE GENOMIC DNA]</scope>
    <source>
        <strain evidence="1">KT71</strain>
    </source>
</reference>
<dbReference type="Proteomes" id="UP000019205">
    <property type="component" value="Chromosome"/>
</dbReference>
<gene>
    <name evidence="2" type="ORF">KT71_002715</name>
    <name evidence="1" type="ORF">KT71_12155</name>
</gene>
<evidence type="ECO:0000313" key="2">
    <source>
        <dbReference type="EMBL" id="ESZ89334.1"/>
    </source>
</evidence>
<dbReference type="InterPro" id="IPR008878">
    <property type="entry name" value="Transposase_IS66_Orf2"/>
</dbReference>
<evidence type="ECO:0000313" key="3">
    <source>
        <dbReference type="Proteomes" id="UP000019205"/>
    </source>
</evidence>
<dbReference type="EMBL" id="AAOA02000002">
    <property type="protein sequence ID" value="EAQ97012.1"/>
    <property type="molecule type" value="Genomic_DNA"/>
</dbReference>
<dbReference type="PANTHER" id="PTHR36455:SF1">
    <property type="entry name" value="BLR8292 PROTEIN"/>
    <property type="match status" value="1"/>
</dbReference>
<name>A4AAD5_9GAMM</name>
<proteinExistence type="predicted"/>
<accession>A4AAD5</accession>